<reference evidence="2 3" key="1">
    <citation type="journal article" date="2010" name="Cell">
        <title>The genome of Naegleria gruberi illuminates early eukaryotic versatility.</title>
        <authorList>
            <person name="Fritz-Laylin L.K."/>
            <person name="Prochnik S.E."/>
            <person name="Ginger M.L."/>
            <person name="Dacks J.B."/>
            <person name="Carpenter M.L."/>
            <person name="Field M.C."/>
            <person name="Kuo A."/>
            <person name="Paredez A."/>
            <person name="Chapman J."/>
            <person name="Pham J."/>
            <person name="Shu S."/>
            <person name="Neupane R."/>
            <person name="Cipriano M."/>
            <person name="Mancuso J."/>
            <person name="Tu H."/>
            <person name="Salamov A."/>
            <person name="Lindquist E."/>
            <person name="Shapiro H."/>
            <person name="Lucas S."/>
            <person name="Grigoriev I.V."/>
            <person name="Cande W.Z."/>
            <person name="Fulton C."/>
            <person name="Rokhsar D.S."/>
            <person name="Dawson S.C."/>
        </authorList>
    </citation>
    <scope>NUCLEOTIDE SEQUENCE [LARGE SCALE GENOMIC DNA]</scope>
    <source>
        <strain evidence="2 3">NEG-M</strain>
    </source>
</reference>
<dbReference type="VEuPathDB" id="AmoebaDB:NAEGRDRAFT_71039"/>
<organism evidence="3">
    <name type="scientific">Naegleria gruberi</name>
    <name type="common">Amoeba</name>
    <dbReference type="NCBI Taxonomy" id="5762"/>
    <lineage>
        <taxon>Eukaryota</taxon>
        <taxon>Discoba</taxon>
        <taxon>Heterolobosea</taxon>
        <taxon>Tetramitia</taxon>
        <taxon>Eutetramitia</taxon>
        <taxon>Vahlkampfiidae</taxon>
        <taxon>Naegleria</taxon>
    </lineage>
</organism>
<keyword evidence="3" id="KW-1185">Reference proteome</keyword>
<protein>
    <submittedName>
        <fullName evidence="2">Predicted protein</fullName>
    </submittedName>
</protein>
<dbReference type="InParanoid" id="D2VQ65"/>
<gene>
    <name evidence="2" type="ORF">NAEGRDRAFT_71039</name>
</gene>
<evidence type="ECO:0000313" key="2">
    <source>
        <dbReference type="EMBL" id="EFC41054.1"/>
    </source>
</evidence>
<dbReference type="RefSeq" id="XP_002673798.1">
    <property type="nucleotide sequence ID" value="XM_002673752.1"/>
</dbReference>
<proteinExistence type="predicted"/>
<dbReference type="AlphaFoldDB" id="D2VQ65"/>
<dbReference type="KEGG" id="ngr:NAEGRDRAFT_71039"/>
<dbReference type="GeneID" id="8855698"/>
<feature type="compositionally biased region" description="Acidic residues" evidence="1">
    <location>
        <begin position="73"/>
        <end position="89"/>
    </location>
</feature>
<name>D2VQ65_NAEGR</name>
<feature type="region of interest" description="Disordered" evidence="1">
    <location>
        <begin position="66"/>
        <end position="95"/>
    </location>
</feature>
<evidence type="ECO:0000256" key="1">
    <source>
        <dbReference type="SAM" id="MobiDB-lite"/>
    </source>
</evidence>
<dbReference type="Proteomes" id="UP000006671">
    <property type="component" value="Unassembled WGS sequence"/>
</dbReference>
<dbReference type="EMBL" id="GG738888">
    <property type="protein sequence ID" value="EFC41054.1"/>
    <property type="molecule type" value="Genomic_DNA"/>
</dbReference>
<sequence length="194" mass="21930">MSHHSSTALTLRSSRKCGKTHCEINSMDTIQQLSDWNNSVLIKTLKKHLTNFSTLPPPKILFPLLYPSKPKDENDDDYYDDEEEEDVSDGSEFNHVSKEEARKVIEMMFTKDLAYNSVLKTSSKAASLASSFIEIFESSEETPNETIYFSNSEVNPTHGKLYTTSSNLTNATFDSGVLAMNLKYFGFIVIEDED</sequence>
<evidence type="ECO:0000313" key="3">
    <source>
        <dbReference type="Proteomes" id="UP000006671"/>
    </source>
</evidence>
<accession>D2VQ65</accession>